<accession>A0A7V2ZJ22</accession>
<protein>
    <submittedName>
        <fullName evidence="12">M48 family peptidase</fullName>
    </submittedName>
</protein>
<keyword evidence="4 7" id="KW-0862">Zinc</keyword>
<dbReference type="Pfam" id="PF16491">
    <property type="entry name" value="Peptidase_M48_N"/>
    <property type="match status" value="1"/>
</dbReference>
<feature type="transmembrane region" description="Helical" evidence="9">
    <location>
        <begin position="124"/>
        <end position="153"/>
    </location>
</feature>
<dbReference type="CDD" id="cd07343">
    <property type="entry name" value="M48A_Zmpste24p_like"/>
    <property type="match status" value="1"/>
</dbReference>
<organism evidence="12">
    <name type="scientific">Ignavibacterium album</name>
    <dbReference type="NCBI Taxonomy" id="591197"/>
    <lineage>
        <taxon>Bacteria</taxon>
        <taxon>Pseudomonadati</taxon>
        <taxon>Ignavibacteriota</taxon>
        <taxon>Ignavibacteria</taxon>
        <taxon>Ignavibacteriales</taxon>
        <taxon>Ignavibacteriaceae</taxon>
        <taxon>Ignavibacterium</taxon>
    </lineage>
</organism>
<feature type="domain" description="CAAX prenyl protease 1 N-terminal" evidence="11">
    <location>
        <begin position="3"/>
        <end position="154"/>
    </location>
</feature>
<evidence type="ECO:0000259" key="11">
    <source>
        <dbReference type="Pfam" id="PF16491"/>
    </source>
</evidence>
<evidence type="ECO:0000256" key="1">
    <source>
        <dbReference type="ARBA" id="ARBA00022670"/>
    </source>
</evidence>
<evidence type="ECO:0000256" key="6">
    <source>
        <dbReference type="PIRSR" id="PIRSR627057-1"/>
    </source>
</evidence>
<sequence length="378" mass="43601">MDSKKYNNIKLAVGITETIISFVLILLFLYFGYSKRLTNYLYTLNQSDYLVLVLFTLITGFALSIVLFPLNFYSSYILEHKYKLSNQTLVKYFTESIKSILVSGAIGIPILLLFYFTLKQFGDNWWLIFSSAMFFISVILSQIFPIIIFPIFYKVKPVEDEELKERIRTLAQSAGLKVQNVYSFDMSKNTKKANAAFTGLGKTKRIILGDTLLSSYTKDEIETVIAHELGHYKKKHILKNIIYGTINSFALFFIISIIYKGSLSWFGFSSITDIAALPLLTLWAMLVGLIQTPIGNILSRKFEYEADEYAIEVTKKPFSFIQTLNKLTEQNLGDKEPHPFVEWYFYSHPSVKKRISAIENYARQKQIIETNQLQEQMN</sequence>
<proteinExistence type="inferred from homology"/>
<feature type="transmembrane region" description="Helical" evidence="9">
    <location>
        <begin position="99"/>
        <end position="118"/>
    </location>
</feature>
<feature type="transmembrane region" description="Helical" evidence="9">
    <location>
        <begin position="265"/>
        <end position="290"/>
    </location>
</feature>
<keyword evidence="1 8" id="KW-0645">Protease</keyword>
<dbReference type="InterPro" id="IPR027057">
    <property type="entry name" value="CAXX_Prtase_1"/>
</dbReference>
<keyword evidence="9" id="KW-0472">Membrane</keyword>
<feature type="binding site" evidence="7">
    <location>
        <position position="303"/>
    </location>
    <ligand>
        <name>Zn(2+)</name>
        <dbReference type="ChEBI" id="CHEBI:29105"/>
        <note>catalytic</note>
    </ligand>
</feature>
<comment type="similarity">
    <text evidence="8">Belongs to the peptidase M48 family.</text>
</comment>
<comment type="cofactor">
    <cofactor evidence="7 8">
        <name>Zn(2+)</name>
        <dbReference type="ChEBI" id="CHEBI:29105"/>
    </cofactor>
    <text evidence="7 8">Binds 1 zinc ion per subunit.</text>
</comment>
<evidence type="ECO:0000313" key="12">
    <source>
        <dbReference type="EMBL" id="HFI90884.1"/>
    </source>
</evidence>
<feature type="domain" description="Peptidase M48" evidence="10">
    <location>
        <begin position="158"/>
        <end position="361"/>
    </location>
</feature>
<keyword evidence="3 8" id="KW-0378">Hydrolase</keyword>
<keyword evidence="9" id="KW-0812">Transmembrane</keyword>
<reference evidence="12" key="1">
    <citation type="journal article" date="2020" name="mSystems">
        <title>Genome- and Community-Level Interaction Insights into Carbon Utilization and Element Cycling Functions of Hydrothermarchaeota in Hydrothermal Sediment.</title>
        <authorList>
            <person name="Zhou Z."/>
            <person name="Liu Y."/>
            <person name="Xu W."/>
            <person name="Pan J."/>
            <person name="Luo Z.H."/>
            <person name="Li M."/>
        </authorList>
    </citation>
    <scope>NUCLEOTIDE SEQUENCE [LARGE SCALE GENOMIC DNA]</scope>
    <source>
        <strain evidence="12">SpSt-479</strain>
    </source>
</reference>
<evidence type="ECO:0000256" key="4">
    <source>
        <dbReference type="ARBA" id="ARBA00022833"/>
    </source>
</evidence>
<feature type="binding site" evidence="7">
    <location>
        <position position="231"/>
    </location>
    <ligand>
        <name>Zn(2+)</name>
        <dbReference type="ChEBI" id="CHEBI:29105"/>
        <note>catalytic</note>
    </ligand>
</feature>
<evidence type="ECO:0000256" key="3">
    <source>
        <dbReference type="ARBA" id="ARBA00022801"/>
    </source>
</evidence>
<feature type="active site" evidence="6">
    <location>
        <position position="228"/>
    </location>
</feature>
<feature type="transmembrane region" description="Helical" evidence="9">
    <location>
        <begin position="241"/>
        <end position="259"/>
    </location>
</feature>
<evidence type="ECO:0000256" key="2">
    <source>
        <dbReference type="ARBA" id="ARBA00022723"/>
    </source>
</evidence>
<dbReference type="PANTHER" id="PTHR10120">
    <property type="entry name" value="CAAX PRENYL PROTEASE 1"/>
    <property type="match status" value="1"/>
</dbReference>
<dbReference type="GO" id="GO:0071586">
    <property type="term" value="P:CAAX-box protein processing"/>
    <property type="evidence" value="ECO:0007669"/>
    <property type="project" value="InterPro"/>
</dbReference>
<keyword evidence="2 7" id="KW-0479">Metal-binding</keyword>
<dbReference type="Pfam" id="PF01435">
    <property type="entry name" value="Peptidase_M48"/>
    <property type="match status" value="1"/>
</dbReference>
<feature type="active site" description="Proton donor" evidence="6">
    <location>
        <position position="307"/>
    </location>
</feature>
<feature type="transmembrane region" description="Helical" evidence="9">
    <location>
        <begin position="51"/>
        <end position="78"/>
    </location>
</feature>
<feature type="binding site" evidence="7">
    <location>
        <position position="227"/>
    </location>
    <ligand>
        <name>Zn(2+)</name>
        <dbReference type="ChEBI" id="CHEBI:29105"/>
        <note>catalytic</note>
    </ligand>
</feature>
<dbReference type="InterPro" id="IPR032456">
    <property type="entry name" value="Peptidase_M48_N"/>
</dbReference>
<evidence type="ECO:0000259" key="10">
    <source>
        <dbReference type="Pfam" id="PF01435"/>
    </source>
</evidence>
<name>A0A7V2ZJ22_9BACT</name>
<feature type="transmembrane region" description="Helical" evidence="9">
    <location>
        <begin position="12"/>
        <end position="31"/>
    </location>
</feature>
<gene>
    <name evidence="12" type="ORF">ENS31_05040</name>
</gene>
<dbReference type="AlphaFoldDB" id="A0A7V2ZJ22"/>
<comment type="caution">
    <text evidence="12">The sequence shown here is derived from an EMBL/GenBank/DDBJ whole genome shotgun (WGS) entry which is preliminary data.</text>
</comment>
<evidence type="ECO:0000256" key="8">
    <source>
        <dbReference type="RuleBase" id="RU003983"/>
    </source>
</evidence>
<dbReference type="InterPro" id="IPR001915">
    <property type="entry name" value="Peptidase_M48"/>
</dbReference>
<evidence type="ECO:0000256" key="5">
    <source>
        <dbReference type="ARBA" id="ARBA00023049"/>
    </source>
</evidence>
<dbReference type="GO" id="GO:0046872">
    <property type="term" value="F:metal ion binding"/>
    <property type="evidence" value="ECO:0007669"/>
    <property type="project" value="UniProtKB-KW"/>
</dbReference>
<dbReference type="GO" id="GO:0004222">
    <property type="term" value="F:metalloendopeptidase activity"/>
    <property type="evidence" value="ECO:0007669"/>
    <property type="project" value="InterPro"/>
</dbReference>
<dbReference type="EMBL" id="DSUJ01000008">
    <property type="protein sequence ID" value="HFI90884.1"/>
    <property type="molecule type" value="Genomic_DNA"/>
</dbReference>
<evidence type="ECO:0000256" key="9">
    <source>
        <dbReference type="SAM" id="Phobius"/>
    </source>
</evidence>
<keyword evidence="9" id="KW-1133">Transmembrane helix</keyword>
<keyword evidence="5 8" id="KW-0482">Metalloprotease</keyword>
<dbReference type="Gene3D" id="3.30.2010.10">
    <property type="entry name" value="Metalloproteases ('zincins'), catalytic domain"/>
    <property type="match status" value="1"/>
</dbReference>
<evidence type="ECO:0000256" key="7">
    <source>
        <dbReference type="PIRSR" id="PIRSR627057-2"/>
    </source>
</evidence>